<dbReference type="Gramene" id="TuG1812G0500001012.01.T02">
    <property type="protein sequence ID" value="TuG1812G0500001012.01.T02.cds336708"/>
    <property type="gene ID" value="TuG1812G0500001012.01"/>
</dbReference>
<organism evidence="2 3">
    <name type="scientific">Triticum urartu</name>
    <name type="common">Red wild einkorn</name>
    <name type="synonym">Crithodium urartu</name>
    <dbReference type="NCBI Taxonomy" id="4572"/>
    <lineage>
        <taxon>Eukaryota</taxon>
        <taxon>Viridiplantae</taxon>
        <taxon>Streptophyta</taxon>
        <taxon>Embryophyta</taxon>
        <taxon>Tracheophyta</taxon>
        <taxon>Spermatophyta</taxon>
        <taxon>Magnoliopsida</taxon>
        <taxon>Liliopsida</taxon>
        <taxon>Poales</taxon>
        <taxon>Poaceae</taxon>
        <taxon>BOP clade</taxon>
        <taxon>Pooideae</taxon>
        <taxon>Triticodae</taxon>
        <taxon>Triticeae</taxon>
        <taxon>Triticinae</taxon>
        <taxon>Triticum</taxon>
    </lineage>
</organism>
<feature type="region of interest" description="Disordered" evidence="1">
    <location>
        <begin position="43"/>
        <end position="63"/>
    </location>
</feature>
<dbReference type="EnsemblPlants" id="TuG1812G0500001012.01.T02">
    <property type="protein sequence ID" value="TuG1812G0500001012.01.T02.cds336708"/>
    <property type="gene ID" value="TuG1812G0500001012.01"/>
</dbReference>
<dbReference type="Proteomes" id="UP000015106">
    <property type="component" value="Chromosome 5"/>
</dbReference>
<reference evidence="2" key="3">
    <citation type="submission" date="2022-06" db="UniProtKB">
        <authorList>
            <consortium name="EnsemblPlants"/>
        </authorList>
    </citation>
    <scope>IDENTIFICATION</scope>
</reference>
<dbReference type="EnsemblPlants" id="TuG1812G0500001012.01.T03">
    <property type="protein sequence ID" value="TuG1812G0500001012.01.T03.cds336710"/>
    <property type="gene ID" value="TuG1812G0500001012.01"/>
</dbReference>
<evidence type="ECO:0000313" key="3">
    <source>
        <dbReference type="Proteomes" id="UP000015106"/>
    </source>
</evidence>
<reference evidence="3" key="1">
    <citation type="journal article" date="2013" name="Nature">
        <title>Draft genome of the wheat A-genome progenitor Triticum urartu.</title>
        <authorList>
            <person name="Ling H.Q."/>
            <person name="Zhao S."/>
            <person name="Liu D."/>
            <person name="Wang J."/>
            <person name="Sun H."/>
            <person name="Zhang C."/>
            <person name="Fan H."/>
            <person name="Li D."/>
            <person name="Dong L."/>
            <person name="Tao Y."/>
            <person name="Gao C."/>
            <person name="Wu H."/>
            <person name="Li Y."/>
            <person name="Cui Y."/>
            <person name="Guo X."/>
            <person name="Zheng S."/>
            <person name="Wang B."/>
            <person name="Yu K."/>
            <person name="Liang Q."/>
            <person name="Yang W."/>
            <person name="Lou X."/>
            <person name="Chen J."/>
            <person name="Feng M."/>
            <person name="Jian J."/>
            <person name="Zhang X."/>
            <person name="Luo G."/>
            <person name="Jiang Y."/>
            <person name="Liu J."/>
            <person name="Wang Z."/>
            <person name="Sha Y."/>
            <person name="Zhang B."/>
            <person name="Wu H."/>
            <person name="Tang D."/>
            <person name="Shen Q."/>
            <person name="Xue P."/>
            <person name="Zou S."/>
            <person name="Wang X."/>
            <person name="Liu X."/>
            <person name="Wang F."/>
            <person name="Yang Y."/>
            <person name="An X."/>
            <person name="Dong Z."/>
            <person name="Zhang K."/>
            <person name="Zhang X."/>
            <person name="Luo M.C."/>
            <person name="Dvorak J."/>
            <person name="Tong Y."/>
            <person name="Wang J."/>
            <person name="Yang H."/>
            <person name="Li Z."/>
            <person name="Wang D."/>
            <person name="Zhang A."/>
            <person name="Wang J."/>
        </authorList>
    </citation>
    <scope>NUCLEOTIDE SEQUENCE</scope>
    <source>
        <strain evidence="3">cv. G1812</strain>
    </source>
</reference>
<dbReference type="Gramene" id="TuG1812G0500001012.01.T03">
    <property type="protein sequence ID" value="TuG1812G0500001012.01.T03.cds336710"/>
    <property type="gene ID" value="TuG1812G0500001012.01"/>
</dbReference>
<keyword evidence="3" id="KW-1185">Reference proteome</keyword>
<gene>
    <name evidence="2" type="primary">LOC125508138</name>
</gene>
<sequence length="166" mass="17833">MCVAVAAMGMAVAGYGICHGRSRGSSGGHSSWMSMATPLNSSTTRSTWLTERSRSPSSAARARSTVFSWSTRTNCPVMSLARASTRAFSALRRATSCTSSSRCCCFRSRDRRADSRFDSRLFSRRLSPAANVAPESPSEPDSLPPPGDSDDDDILAPESLVLGYYC</sequence>
<protein>
    <submittedName>
        <fullName evidence="2">Uncharacterized protein</fullName>
    </submittedName>
</protein>
<evidence type="ECO:0000256" key="1">
    <source>
        <dbReference type="SAM" id="MobiDB-lite"/>
    </source>
</evidence>
<proteinExistence type="predicted"/>
<dbReference type="EnsemblPlants" id="TuG1812G0500001012.01.T01">
    <property type="protein sequence ID" value="TuG1812G0500001012.01.T01.cds336707"/>
    <property type="gene ID" value="TuG1812G0500001012.01"/>
</dbReference>
<accession>A0A8R7UE88</accession>
<dbReference type="AlphaFoldDB" id="A0A8R7UE88"/>
<feature type="region of interest" description="Disordered" evidence="1">
    <location>
        <begin position="128"/>
        <end position="155"/>
    </location>
</feature>
<evidence type="ECO:0000313" key="2">
    <source>
        <dbReference type="EnsemblPlants" id="TuG1812G0500001012.01.T02.cds336708"/>
    </source>
</evidence>
<dbReference type="Gramene" id="TuG1812G0500001012.01.T01">
    <property type="protein sequence ID" value="TuG1812G0500001012.01.T01.cds336707"/>
    <property type="gene ID" value="TuG1812G0500001012.01"/>
</dbReference>
<reference evidence="2" key="2">
    <citation type="submission" date="2018-03" db="EMBL/GenBank/DDBJ databases">
        <title>The Triticum urartu genome reveals the dynamic nature of wheat genome evolution.</title>
        <authorList>
            <person name="Ling H."/>
            <person name="Ma B."/>
            <person name="Shi X."/>
            <person name="Liu H."/>
            <person name="Dong L."/>
            <person name="Sun H."/>
            <person name="Cao Y."/>
            <person name="Gao Q."/>
            <person name="Zheng S."/>
            <person name="Li Y."/>
            <person name="Yu Y."/>
            <person name="Du H."/>
            <person name="Qi M."/>
            <person name="Li Y."/>
            <person name="Yu H."/>
            <person name="Cui Y."/>
            <person name="Wang N."/>
            <person name="Chen C."/>
            <person name="Wu H."/>
            <person name="Zhao Y."/>
            <person name="Zhang J."/>
            <person name="Li Y."/>
            <person name="Zhou W."/>
            <person name="Zhang B."/>
            <person name="Hu W."/>
            <person name="Eijk M."/>
            <person name="Tang J."/>
            <person name="Witsenboer H."/>
            <person name="Zhao S."/>
            <person name="Li Z."/>
            <person name="Zhang A."/>
            <person name="Wang D."/>
            <person name="Liang C."/>
        </authorList>
    </citation>
    <scope>NUCLEOTIDE SEQUENCE [LARGE SCALE GENOMIC DNA]</scope>
    <source>
        <strain evidence="2">cv. G1812</strain>
    </source>
</reference>
<name>A0A8R7UE88_TRIUA</name>